<evidence type="ECO:0000313" key="13">
    <source>
        <dbReference type="EMBL" id="EGB11544.1"/>
    </source>
</evidence>
<dbReference type="GO" id="GO:0004674">
    <property type="term" value="F:protein serine/threonine kinase activity"/>
    <property type="evidence" value="ECO:0007669"/>
    <property type="project" value="UniProtKB-KW"/>
</dbReference>
<evidence type="ECO:0000256" key="6">
    <source>
        <dbReference type="PIRSR" id="PIRSR630616-1"/>
    </source>
</evidence>
<comment type="similarity">
    <text evidence="10">Belongs to the protein kinase superfamily.</text>
</comment>
<feature type="binding site" evidence="7">
    <location>
        <position position="11"/>
    </location>
    <ligand>
        <name>ATP</name>
        <dbReference type="ChEBI" id="CHEBI:30616"/>
    </ligand>
</feature>
<feature type="binding site" evidence="9">
    <location>
        <position position="34"/>
    </location>
    <ligand>
        <name>ATP</name>
        <dbReference type="ChEBI" id="CHEBI:30616"/>
    </ligand>
</feature>
<evidence type="ECO:0000313" key="14">
    <source>
        <dbReference type="Proteomes" id="UP000002729"/>
    </source>
</evidence>
<dbReference type="PROSITE" id="PS50011">
    <property type="entry name" value="PROTEIN_KINASE_DOM"/>
    <property type="match status" value="1"/>
</dbReference>
<organism evidence="14">
    <name type="scientific">Aureococcus anophagefferens</name>
    <name type="common">Harmful bloom alga</name>
    <dbReference type="NCBI Taxonomy" id="44056"/>
    <lineage>
        <taxon>Eukaryota</taxon>
        <taxon>Sar</taxon>
        <taxon>Stramenopiles</taxon>
        <taxon>Ochrophyta</taxon>
        <taxon>Pelagophyceae</taxon>
        <taxon>Pelagomonadales</taxon>
        <taxon>Pelagomonadaceae</taxon>
        <taxon>Aureococcus</taxon>
    </lineage>
</organism>
<evidence type="ECO:0000256" key="7">
    <source>
        <dbReference type="PIRSR" id="PIRSR630616-2"/>
    </source>
</evidence>
<protein>
    <recommendedName>
        <fullName evidence="12">Protein kinase domain-containing protein</fullName>
    </recommendedName>
</protein>
<feature type="binding site" evidence="7">
    <location>
        <position position="142"/>
    </location>
    <ligand>
        <name>ATP</name>
        <dbReference type="ChEBI" id="CHEBI:30616"/>
    </ligand>
</feature>
<dbReference type="KEGG" id="aaf:AURANDRAFT_20870"/>
<feature type="non-terminal residue" evidence="13">
    <location>
        <position position="1"/>
    </location>
</feature>
<dbReference type="PROSITE" id="PS00108">
    <property type="entry name" value="PROTEIN_KINASE_ST"/>
    <property type="match status" value="1"/>
</dbReference>
<dbReference type="InterPro" id="IPR000719">
    <property type="entry name" value="Prot_kinase_dom"/>
</dbReference>
<dbReference type="InParanoid" id="F0XZW2"/>
<reference evidence="13 14" key="1">
    <citation type="journal article" date="2011" name="Proc. Natl. Acad. Sci. U.S.A.">
        <title>Niche of harmful alga Aureococcus anophagefferens revealed through ecogenomics.</title>
        <authorList>
            <person name="Gobler C.J."/>
            <person name="Berry D.L."/>
            <person name="Dyhrman S.T."/>
            <person name="Wilhelm S.W."/>
            <person name="Salamov A."/>
            <person name="Lobanov A.V."/>
            <person name="Zhang Y."/>
            <person name="Collier J.L."/>
            <person name="Wurch L.L."/>
            <person name="Kustka A.B."/>
            <person name="Dill B.D."/>
            <person name="Shah M."/>
            <person name="VerBerkmoes N.C."/>
            <person name="Kuo A."/>
            <person name="Terry A."/>
            <person name="Pangilinan J."/>
            <person name="Lindquist E.A."/>
            <person name="Lucas S."/>
            <person name="Paulsen I.T."/>
            <person name="Hattenrath-Lehmann T.K."/>
            <person name="Talmage S.C."/>
            <person name="Walker E.A."/>
            <person name="Koch F."/>
            <person name="Burson A.M."/>
            <person name="Marcoval M.A."/>
            <person name="Tang Y.Z."/>
            <person name="Lecleir G.R."/>
            <person name="Coyne K.J."/>
            <person name="Berg G.M."/>
            <person name="Bertrand E.M."/>
            <person name="Saito M.A."/>
            <person name="Gladyshev V.N."/>
            <person name="Grigoriev I.V."/>
        </authorList>
    </citation>
    <scope>NUCLEOTIDE SEQUENCE [LARGE SCALE GENOMIC DNA]</scope>
    <source>
        <strain evidence="14">CCMP 1984</strain>
    </source>
</reference>
<dbReference type="InterPro" id="IPR017441">
    <property type="entry name" value="Protein_kinase_ATP_BS"/>
</dbReference>
<evidence type="ECO:0000256" key="11">
    <source>
        <dbReference type="SAM" id="MobiDB-lite"/>
    </source>
</evidence>
<evidence type="ECO:0000256" key="2">
    <source>
        <dbReference type="ARBA" id="ARBA00022679"/>
    </source>
</evidence>
<keyword evidence="5 7" id="KW-0067">ATP-binding</keyword>
<evidence type="ECO:0000256" key="9">
    <source>
        <dbReference type="PROSITE-ProRule" id="PRU10141"/>
    </source>
</evidence>
<dbReference type="OMA" id="PWISTCT"/>
<dbReference type="AlphaFoldDB" id="F0XZW2"/>
<dbReference type="Gene3D" id="1.10.510.10">
    <property type="entry name" value="Transferase(Phosphotransferase) domain 1"/>
    <property type="match status" value="1"/>
</dbReference>
<evidence type="ECO:0000256" key="4">
    <source>
        <dbReference type="ARBA" id="ARBA00022777"/>
    </source>
</evidence>
<dbReference type="SUPFAM" id="SSF56112">
    <property type="entry name" value="Protein kinase-like (PK-like)"/>
    <property type="match status" value="1"/>
</dbReference>
<keyword evidence="2" id="KW-0808">Transferase</keyword>
<dbReference type="PANTHER" id="PTHR24350">
    <property type="entry name" value="SERINE/THREONINE-PROTEIN KINASE IAL-RELATED"/>
    <property type="match status" value="1"/>
</dbReference>
<feature type="binding site" evidence="7">
    <location>
        <position position="30"/>
    </location>
    <ligand>
        <name>ATP</name>
        <dbReference type="ChEBI" id="CHEBI:30616"/>
    </ligand>
</feature>
<proteinExistence type="inferred from homology"/>
<dbReference type="SMART" id="SM00220">
    <property type="entry name" value="S_TKc"/>
    <property type="match status" value="1"/>
</dbReference>
<gene>
    <name evidence="13" type="ORF">AURANDRAFT_20870</name>
</gene>
<dbReference type="GO" id="GO:0005524">
    <property type="term" value="F:ATP binding"/>
    <property type="evidence" value="ECO:0007669"/>
    <property type="project" value="UniProtKB-UniRule"/>
</dbReference>
<evidence type="ECO:0000256" key="1">
    <source>
        <dbReference type="ARBA" id="ARBA00022527"/>
    </source>
</evidence>
<evidence type="ECO:0000256" key="10">
    <source>
        <dbReference type="RuleBase" id="RU000304"/>
    </source>
</evidence>
<feature type="active site" description="Proton acceptor" evidence="6">
    <location>
        <position position="123"/>
    </location>
</feature>
<dbReference type="RefSeq" id="XP_009033902.1">
    <property type="nucleotide sequence ID" value="XM_009035654.1"/>
</dbReference>
<dbReference type="FunFam" id="1.10.510.10:FF:000571">
    <property type="entry name" value="Maternal embryonic leucine zipper kinase"/>
    <property type="match status" value="1"/>
</dbReference>
<evidence type="ECO:0000256" key="3">
    <source>
        <dbReference type="ARBA" id="ARBA00022741"/>
    </source>
</evidence>
<dbReference type="OrthoDB" id="40902at2759"/>
<feature type="binding site" evidence="7">
    <location>
        <begin position="127"/>
        <end position="128"/>
    </location>
    <ligand>
        <name>ATP</name>
        <dbReference type="ChEBI" id="CHEBI:30616"/>
    </ligand>
</feature>
<keyword evidence="1 10" id="KW-0723">Serine/threonine-protein kinase</keyword>
<dbReference type="InterPro" id="IPR011009">
    <property type="entry name" value="Kinase-like_dom_sf"/>
</dbReference>
<dbReference type="EMBL" id="GL833122">
    <property type="protein sequence ID" value="EGB11544.1"/>
    <property type="molecule type" value="Genomic_DNA"/>
</dbReference>
<feature type="compositionally biased region" description="Polar residues" evidence="11">
    <location>
        <begin position="274"/>
        <end position="286"/>
    </location>
</feature>
<keyword evidence="4" id="KW-0418">Kinase</keyword>
<evidence type="ECO:0000259" key="12">
    <source>
        <dbReference type="PROSITE" id="PS50011"/>
    </source>
</evidence>
<keyword evidence="3 7" id="KW-0547">Nucleotide-binding</keyword>
<dbReference type="InterPro" id="IPR030616">
    <property type="entry name" value="Aur-like"/>
</dbReference>
<dbReference type="eggNOG" id="KOG0032">
    <property type="taxonomic scope" value="Eukaryota"/>
</dbReference>
<feature type="cross-link" description="Glycyl lysine isopeptide (Lys-Gly) (interchain with G-Cter in SUMO2)" evidence="8">
    <location>
        <position position="125"/>
    </location>
</feature>
<name>F0XZW2_AURAN</name>
<dbReference type="Proteomes" id="UP000002729">
    <property type="component" value="Unassembled WGS sequence"/>
</dbReference>
<dbReference type="InterPro" id="IPR008271">
    <property type="entry name" value="Ser/Thr_kinase_AS"/>
</dbReference>
<evidence type="ECO:0000256" key="5">
    <source>
        <dbReference type="ARBA" id="ARBA00022840"/>
    </source>
</evidence>
<feature type="domain" description="Protein kinase" evidence="12">
    <location>
        <begin position="1"/>
        <end position="254"/>
    </location>
</feature>
<feature type="region of interest" description="Disordered" evidence="11">
    <location>
        <begin position="254"/>
        <end position="286"/>
    </location>
</feature>
<accession>F0XZW2</accession>
<feature type="compositionally biased region" description="Acidic residues" evidence="11">
    <location>
        <begin position="259"/>
        <end position="272"/>
    </location>
</feature>
<sequence length="286" mass="31547">YAIGERVGGGRFSNVFRATRKDGGAAVAIKRVAKAGAPPHEIAGIRDEVSVLRLARHPNVLRLLDVYEDDDHVDLVLQLVAGGDLQKRLDGRPPLAEGAARAVLRPLCDATAYLHELGIIHRDLKPENILVGDRWCDVVVADFGLSKVLLGAETLRDAVGTLCYVAPELLEGAQYTQTVDTWALGVILFLMLRGRLPFDGDSEDEIAARIRRADLGDVRAWTGVSRTAKDLLLRLLTIAPFRLPARDALTHPWFRARDPDEEPRDEVEDYESAVETSESMRPCRTS</sequence>
<dbReference type="GeneID" id="20219364"/>
<dbReference type="PROSITE" id="PS00107">
    <property type="entry name" value="PROTEIN_KINASE_ATP"/>
    <property type="match status" value="1"/>
</dbReference>
<evidence type="ECO:0000256" key="8">
    <source>
        <dbReference type="PIRSR" id="PIRSR630616-3"/>
    </source>
</evidence>
<keyword evidence="14" id="KW-1185">Reference proteome</keyword>
<dbReference type="Pfam" id="PF00069">
    <property type="entry name" value="Pkinase"/>
    <property type="match status" value="1"/>
</dbReference>